<evidence type="ECO:0000256" key="2">
    <source>
        <dbReference type="ARBA" id="ARBA00022723"/>
    </source>
</evidence>
<evidence type="ECO:0000313" key="5">
    <source>
        <dbReference type="EMBL" id="CAJ1402756.1"/>
    </source>
</evidence>
<comment type="similarity">
    <text evidence="1">Belongs to the HpcH/HpaI aldolase family.</text>
</comment>
<dbReference type="InterPro" id="IPR040442">
    <property type="entry name" value="Pyrv_kinase-like_dom_sf"/>
</dbReference>
<gene>
    <name evidence="5" type="ORF">EVOR1521_LOCUS25569</name>
</gene>
<keyword evidence="6" id="KW-1185">Reference proteome</keyword>
<dbReference type="InterPro" id="IPR005000">
    <property type="entry name" value="Aldolase/citrate-lyase_domain"/>
</dbReference>
<comment type="caution">
    <text evidence="5">The sequence shown here is derived from an EMBL/GenBank/DDBJ whole genome shotgun (WGS) entry which is preliminary data.</text>
</comment>
<dbReference type="EMBL" id="CAUJNA010003466">
    <property type="protein sequence ID" value="CAJ1402756.1"/>
    <property type="molecule type" value="Genomic_DNA"/>
</dbReference>
<organism evidence="5 6">
    <name type="scientific">Effrenium voratum</name>
    <dbReference type="NCBI Taxonomy" id="2562239"/>
    <lineage>
        <taxon>Eukaryota</taxon>
        <taxon>Sar</taxon>
        <taxon>Alveolata</taxon>
        <taxon>Dinophyceae</taxon>
        <taxon>Suessiales</taxon>
        <taxon>Symbiodiniaceae</taxon>
        <taxon>Effrenium</taxon>
    </lineage>
</organism>
<proteinExistence type="inferred from homology"/>
<accession>A0AA36NGR0</accession>
<dbReference type="PANTHER" id="PTHR30502">
    <property type="entry name" value="2-KETO-3-DEOXY-L-RHAMNONATE ALDOLASE"/>
    <property type="match status" value="1"/>
</dbReference>
<reference evidence="5" key="1">
    <citation type="submission" date="2023-08" db="EMBL/GenBank/DDBJ databases">
        <authorList>
            <person name="Chen Y."/>
            <person name="Shah S."/>
            <person name="Dougan E. K."/>
            <person name="Thang M."/>
            <person name="Chan C."/>
        </authorList>
    </citation>
    <scope>NUCLEOTIDE SEQUENCE</scope>
</reference>
<protein>
    <recommendedName>
        <fullName evidence="4">HpcH/HpaI aldolase/citrate lyase domain-containing protein</fullName>
    </recommendedName>
</protein>
<evidence type="ECO:0000256" key="1">
    <source>
        <dbReference type="ARBA" id="ARBA00005568"/>
    </source>
</evidence>
<keyword evidence="2" id="KW-0479">Metal-binding</keyword>
<dbReference type="Gene3D" id="3.20.20.60">
    <property type="entry name" value="Phosphoenolpyruvate-binding domains"/>
    <property type="match status" value="1"/>
</dbReference>
<dbReference type="AlphaFoldDB" id="A0AA36NGR0"/>
<name>A0AA36NGR0_9DINO</name>
<evidence type="ECO:0000256" key="3">
    <source>
        <dbReference type="ARBA" id="ARBA00023239"/>
    </source>
</evidence>
<feature type="domain" description="HpcH/HpaI aldolase/citrate lyase" evidence="4">
    <location>
        <begin position="30"/>
        <end position="257"/>
    </location>
</feature>
<dbReference type="GO" id="GO:0005737">
    <property type="term" value="C:cytoplasm"/>
    <property type="evidence" value="ECO:0007669"/>
    <property type="project" value="TreeGrafter"/>
</dbReference>
<dbReference type="PANTHER" id="PTHR30502:SF0">
    <property type="entry name" value="PHOSPHOENOLPYRUVATE CARBOXYLASE FAMILY PROTEIN"/>
    <property type="match status" value="1"/>
</dbReference>
<dbReference type="Pfam" id="PF03328">
    <property type="entry name" value="HpcH_HpaI"/>
    <property type="match status" value="1"/>
</dbReference>
<sequence length="274" mass="29644">MQARRADPTLARGSGVRQNHFKKMLQSQRQIGLWTGLRSTMIAEMLSHVSGMDWFVIDMEHSPNDFEDVLLQLQVSQLGGAEPVVRVPWAEPVVVKRVLDLGAQSLIFPLINSPEQAKLAVEATRYPGLGGVRGVVSIGRMNNYGAQSPHYYQEAAAQICNIMQIETMEAVDNIEAIAAVDGVDALFVGPSDLSASMGFIGQPRHPEVRAVIEKAFSRILATGKAAGFLTANKEDAQWALEQGCSFVAVGSDMQMLTAAAKAAATEFKAFASRL</sequence>
<dbReference type="GO" id="GO:0046872">
    <property type="term" value="F:metal ion binding"/>
    <property type="evidence" value="ECO:0007669"/>
    <property type="project" value="UniProtKB-KW"/>
</dbReference>
<dbReference type="Proteomes" id="UP001178507">
    <property type="component" value="Unassembled WGS sequence"/>
</dbReference>
<evidence type="ECO:0000259" key="4">
    <source>
        <dbReference type="Pfam" id="PF03328"/>
    </source>
</evidence>
<dbReference type="InterPro" id="IPR015813">
    <property type="entry name" value="Pyrv/PenolPyrv_kinase-like_dom"/>
</dbReference>
<keyword evidence="3" id="KW-0456">Lyase</keyword>
<dbReference type="SUPFAM" id="SSF51621">
    <property type="entry name" value="Phosphoenolpyruvate/pyruvate domain"/>
    <property type="match status" value="1"/>
</dbReference>
<dbReference type="InterPro" id="IPR050251">
    <property type="entry name" value="HpcH-HpaI_aldolase"/>
</dbReference>
<dbReference type="GO" id="GO:0016832">
    <property type="term" value="F:aldehyde-lyase activity"/>
    <property type="evidence" value="ECO:0007669"/>
    <property type="project" value="TreeGrafter"/>
</dbReference>
<evidence type="ECO:0000313" key="6">
    <source>
        <dbReference type="Proteomes" id="UP001178507"/>
    </source>
</evidence>